<evidence type="ECO:0000256" key="3">
    <source>
        <dbReference type="RuleBase" id="RU004508"/>
    </source>
</evidence>
<dbReference type="Proteomes" id="UP001059672">
    <property type="component" value="Chromosome"/>
</dbReference>
<reference evidence="4" key="1">
    <citation type="submission" date="2021-04" db="EMBL/GenBank/DDBJ databases">
        <title>Oceanospirillales bacteria with DddD are important DMSP degraders in coastal seawater.</title>
        <authorList>
            <person name="Liu J."/>
        </authorList>
    </citation>
    <scope>NUCLEOTIDE SEQUENCE</scope>
    <source>
        <strain evidence="4">D13-4</strain>
    </source>
</reference>
<protein>
    <submittedName>
        <fullName evidence="4">UDP-4-amino-4, 6-dideoxy-N-acetyl-beta-L-altrosamine transaminase</fullName>
        <ecNumber evidence="4">2.6.1.92</ecNumber>
    </submittedName>
</protein>
<dbReference type="InterPro" id="IPR020026">
    <property type="entry name" value="PseC"/>
</dbReference>
<dbReference type="GO" id="GO:0008483">
    <property type="term" value="F:transaminase activity"/>
    <property type="evidence" value="ECO:0007669"/>
    <property type="project" value="UniProtKB-KW"/>
</dbReference>
<dbReference type="InterPro" id="IPR015424">
    <property type="entry name" value="PyrdxlP-dep_Trfase"/>
</dbReference>
<evidence type="ECO:0000256" key="2">
    <source>
        <dbReference type="ARBA" id="ARBA00037999"/>
    </source>
</evidence>
<keyword evidence="4" id="KW-0808">Transferase</keyword>
<dbReference type="PANTHER" id="PTHR30244">
    <property type="entry name" value="TRANSAMINASE"/>
    <property type="match status" value="1"/>
</dbReference>
<dbReference type="EC" id="2.6.1.92" evidence="4"/>
<dbReference type="Gene3D" id="3.40.640.10">
    <property type="entry name" value="Type I PLP-dependent aspartate aminotransferase-like (Major domain)"/>
    <property type="match status" value="1"/>
</dbReference>
<keyword evidence="5" id="KW-1185">Reference proteome</keyword>
<dbReference type="InterPro" id="IPR015421">
    <property type="entry name" value="PyrdxlP-dep_Trfase_major"/>
</dbReference>
<keyword evidence="1 3" id="KW-0663">Pyridoxal phosphate</keyword>
<organism evidence="4 5">
    <name type="scientific">Pseudomonas benzenivorans</name>
    <dbReference type="NCBI Taxonomy" id="556533"/>
    <lineage>
        <taxon>Bacteria</taxon>
        <taxon>Pseudomonadati</taxon>
        <taxon>Pseudomonadota</taxon>
        <taxon>Gammaproteobacteria</taxon>
        <taxon>Pseudomonadales</taxon>
        <taxon>Pseudomonadaceae</taxon>
        <taxon>Pseudomonas</taxon>
    </lineage>
</organism>
<comment type="similarity">
    <text evidence="2 3">Belongs to the DegT/DnrJ/EryC1 family.</text>
</comment>
<dbReference type="Pfam" id="PF01041">
    <property type="entry name" value="DegT_DnrJ_EryC1"/>
    <property type="match status" value="1"/>
</dbReference>
<dbReference type="PIRSF" id="PIRSF000390">
    <property type="entry name" value="PLP_StrS"/>
    <property type="match status" value="1"/>
</dbReference>
<dbReference type="SUPFAM" id="SSF53383">
    <property type="entry name" value="PLP-dependent transferases"/>
    <property type="match status" value="1"/>
</dbReference>
<dbReference type="RefSeq" id="WP_255838066.1">
    <property type="nucleotide sequence ID" value="NZ_CP073346.1"/>
</dbReference>
<dbReference type="NCBIfam" id="TIGR03588">
    <property type="entry name" value="PseC"/>
    <property type="match status" value="1"/>
</dbReference>
<accession>A0ABY5H596</accession>
<dbReference type="CDD" id="cd00616">
    <property type="entry name" value="AHBA_syn"/>
    <property type="match status" value="1"/>
</dbReference>
<sequence>MIPYGRQDITQADIDAVVGVLQSDFLTQGPMAPRFEQSVAQHVGARHALAVNSATSALHIACLALGLGPGDRLWTTPVSFVASANCGLYCGAEVDFVDIDPRTYNLCPQALERKLEQAEREGKLPKVVVPVHLSGQSCDMQAIHALAQRYGFKIIEDASHAIGGKYQGQFIGNCRYSEITVFSFHPVKIITTAEGGMALTNDAELANRMALLRSHGITRDPEQMTHETDGPWYYQQVDLGFNYRMTELQAALGVTQMARLDQYVERRHQLAKRYNYLLGELPVTTPWQHPDSYSGLHLYVIRLQLNRIVKSHRQVFESLREQGLGVNLHYIPVHTQPYYQRMGFKEGDYPQAESYYREAISLPMFQTMTEEQQNRVVSVLQEVVS</sequence>
<name>A0ABY5H596_9PSED</name>
<dbReference type="InterPro" id="IPR000653">
    <property type="entry name" value="DegT/StrS_aminotransferase"/>
</dbReference>
<dbReference type="InterPro" id="IPR015422">
    <property type="entry name" value="PyrdxlP-dep_Trfase_small"/>
</dbReference>
<gene>
    <name evidence="4" type="primary">pseC</name>
    <name evidence="4" type="ORF">KDW96_20430</name>
</gene>
<proteinExistence type="inferred from homology"/>
<keyword evidence="4" id="KW-0032">Aminotransferase</keyword>
<dbReference type="EMBL" id="CP073346">
    <property type="protein sequence ID" value="UTW07482.1"/>
    <property type="molecule type" value="Genomic_DNA"/>
</dbReference>
<evidence type="ECO:0000313" key="4">
    <source>
        <dbReference type="EMBL" id="UTW07482.1"/>
    </source>
</evidence>
<dbReference type="Gene3D" id="3.90.1150.10">
    <property type="entry name" value="Aspartate Aminotransferase, domain 1"/>
    <property type="match status" value="1"/>
</dbReference>
<dbReference type="PANTHER" id="PTHR30244:SF34">
    <property type="entry name" value="DTDP-4-AMINO-4,6-DIDEOXYGALACTOSE TRANSAMINASE"/>
    <property type="match status" value="1"/>
</dbReference>
<evidence type="ECO:0000256" key="1">
    <source>
        <dbReference type="ARBA" id="ARBA00022898"/>
    </source>
</evidence>
<evidence type="ECO:0000313" key="5">
    <source>
        <dbReference type="Proteomes" id="UP001059672"/>
    </source>
</evidence>